<evidence type="ECO:0000313" key="3">
    <source>
        <dbReference type="EnsemblPlants" id="Pp3c14_17130V3.1"/>
    </source>
</evidence>
<dbReference type="PaxDb" id="3218-PP1S48_126V6.1"/>
<dbReference type="EnsemblPlants" id="Pp3c14_17130V3.1">
    <property type="protein sequence ID" value="Pp3c14_17130V3.1"/>
    <property type="gene ID" value="Pp3c14_17130"/>
</dbReference>
<dbReference type="Gramene" id="Pp3c14_17130V3.2">
    <property type="protein sequence ID" value="Pp3c14_17130V3.2"/>
    <property type="gene ID" value="Pp3c14_17130"/>
</dbReference>
<keyword evidence="4" id="KW-1185">Reference proteome</keyword>
<evidence type="ECO:0000256" key="1">
    <source>
        <dbReference type="SAM" id="MobiDB-lite"/>
    </source>
</evidence>
<reference evidence="2 4" key="2">
    <citation type="journal article" date="2018" name="Plant J.">
        <title>The Physcomitrella patens chromosome-scale assembly reveals moss genome structure and evolution.</title>
        <authorList>
            <person name="Lang D."/>
            <person name="Ullrich K.K."/>
            <person name="Murat F."/>
            <person name="Fuchs J."/>
            <person name="Jenkins J."/>
            <person name="Haas F.B."/>
            <person name="Piednoel M."/>
            <person name="Gundlach H."/>
            <person name="Van Bel M."/>
            <person name="Meyberg R."/>
            <person name="Vives C."/>
            <person name="Morata J."/>
            <person name="Symeonidi A."/>
            <person name="Hiss M."/>
            <person name="Muchero W."/>
            <person name="Kamisugi Y."/>
            <person name="Saleh O."/>
            <person name="Blanc G."/>
            <person name="Decker E.L."/>
            <person name="van Gessel N."/>
            <person name="Grimwood J."/>
            <person name="Hayes R.D."/>
            <person name="Graham S.W."/>
            <person name="Gunter L.E."/>
            <person name="McDaniel S.F."/>
            <person name="Hoernstein S.N.W."/>
            <person name="Larsson A."/>
            <person name="Li F.W."/>
            <person name="Perroud P.F."/>
            <person name="Phillips J."/>
            <person name="Ranjan P."/>
            <person name="Rokshar D.S."/>
            <person name="Rothfels C.J."/>
            <person name="Schneider L."/>
            <person name="Shu S."/>
            <person name="Stevenson D.W."/>
            <person name="Thummler F."/>
            <person name="Tillich M."/>
            <person name="Villarreal Aguilar J.C."/>
            <person name="Widiez T."/>
            <person name="Wong G.K."/>
            <person name="Wymore A."/>
            <person name="Zhang Y."/>
            <person name="Zimmer A.D."/>
            <person name="Quatrano R.S."/>
            <person name="Mayer K.F.X."/>
            <person name="Goodstein D."/>
            <person name="Casacuberta J.M."/>
            <person name="Vandepoele K."/>
            <person name="Reski R."/>
            <person name="Cuming A.C."/>
            <person name="Tuskan G.A."/>
            <person name="Maumus F."/>
            <person name="Salse J."/>
            <person name="Schmutz J."/>
            <person name="Rensing S.A."/>
        </authorList>
    </citation>
    <scope>NUCLEOTIDE SEQUENCE [LARGE SCALE GENOMIC DNA]</scope>
    <source>
        <strain evidence="3 4">cv. Gransden 2004</strain>
    </source>
</reference>
<dbReference type="PANTHER" id="PTHR36393">
    <property type="entry name" value="SULFATE ADENYLYLTRANSFERASE SUBUNIT"/>
    <property type="match status" value="1"/>
</dbReference>
<protein>
    <submittedName>
        <fullName evidence="2 3">Uncharacterized protein</fullName>
    </submittedName>
</protein>
<reference evidence="3" key="3">
    <citation type="submission" date="2020-12" db="UniProtKB">
        <authorList>
            <consortium name="EnsemblPlants"/>
        </authorList>
    </citation>
    <scope>IDENTIFICATION</scope>
</reference>
<sequence length="219" mass="22692">MALATPVTTLWKSATARGSCCDVSNKGHYGELRAQFLGAVVVCREAQQWERCRQACSSRARVVCLLGGNKRDAAKKALESALGEKKGDFSKWDEEIKKRQESGGGDGGKGRGWGKGGGGGGGGGSGGDSSEGGLPPLNSNTWDDAKQMVMAFLGLAALYLVLTQGKRMLAVSVNSALFVLRGFKANGSSSPSREPALAGPISDGPGPAESSVISKWGRD</sequence>
<dbReference type="PANTHER" id="PTHR36393:SF1">
    <property type="entry name" value="SULFATE ADENYLYLTRANSFERASE SUBUNIT"/>
    <property type="match status" value="1"/>
</dbReference>
<dbReference type="eggNOG" id="ENOG502RXNV">
    <property type="taxonomic scope" value="Eukaryota"/>
</dbReference>
<evidence type="ECO:0000313" key="2">
    <source>
        <dbReference type="EMBL" id="PNR41227.1"/>
    </source>
</evidence>
<proteinExistence type="predicted"/>
<dbReference type="EMBL" id="ABEU02000014">
    <property type="protein sequence ID" value="PNR41227.1"/>
    <property type="molecule type" value="Genomic_DNA"/>
</dbReference>
<dbReference type="RefSeq" id="XP_024393846.1">
    <property type="nucleotide sequence ID" value="XM_024538078.2"/>
</dbReference>
<reference evidence="2 4" key="1">
    <citation type="journal article" date="2008" name="Science">
        <title>The Physcomitrella genome reveals evolutionary insights into the conquest of land by plants.</title>
        <authorList>
            <person name="Rensing S."/>
            <person name="Lang D."/>
            <person name="Zimmer A."/>
            <person name="Terry A."/>
            <person name="Salamov A."/>
            <person name="Shapiro H."/>
            <person name="Nishiyama T."/>
            <person name="Perroud P.-F."/>
            <person name="Lindquist E."/>
            <person name="Kamisugi Y."/>
            <person name="Tanahashi T."/>
            <person name="Sakakibara K."/>
            <person name="Fujita T."/>
            <person name="Oishi K."/>
            <person name="Shin-I T."/>
            <person name="Kuroki Y."/>
            <person name="Toyoda A."/>
            <person name="Suzuki Y."/>
            <person name="Hashimoto A."/>
            <person name="Yamaguchi K."/>
            <person name="Sugano A."/>
            <person name="Kohara Y."/>
            <person name="Fujiyama A."/>
            <person name="Anterola A."/>
            <person name="Aoki S."/>
            <person name="Ashton N."/>
            <person name="Barbazuk W.B."/>
            <person name="Barker E."/>
            <person name="Bennetzen J."/>
            <person name="Bezanilla M."/>
            <person name="Blankenship R."/>
            <person name="Cho S.H."/>
            <person name="Dutcher S."/>
            <person name="Estelle M."/>
            <person name="Fawcett J.A."/>
            <person name="Gundlach H."/>
            <person name="Hanada K."/>
            <person name="Heyl A."/>
            <person name="Hicks K.A."/>
            <person name="Hugh J."/>
            <person name="Lohr M."/>
            <person name="Mayer K."/>
            <person name="Melkozernov A."/>
            <person name="Murata T."/>
            <person name="Nelson D."/>
            <person name="Pils B."/>
            <person name="Prigge M."/>
            <person name="Reiss B."/>
            <person name="Renner T."/>
            <person name="Rombauts S."/>
            <person name="Rushton P."/>
            <person name="Sanderfoot A."/>
            <person name="Schween G."/>
            <person name="Shiu S.-H."/>
            <person name="Stueber K."/>
            <person name="Theodoulou F.L."/>
            <person name="Tu H."/>
            <person name="Van de Peer Y."/>
            <person name="Verrier P.J."/>
            <person name="Waters E."/>
            <person name="Wood A."/>
            <person name="Yang L."/>
            <person name="Cove D."/>
            <person name="Cuming A."/>
            <person name="Hasebe M."/>
            <person name="Lucas S."/>
            <person name="Mishler D.B."/>
            <person name="Reski R."/>
            <person name="Grigoriev I."/>
            <person name="Quatrano R.S."/>
            <person name="Boore J.L."/>
        </authorList>
    </citation>
    <scope>NUCLEOTIDE SEQUENCE [LARGE SCALE GENOMIC DNA]</scope>
    <source>
        <strain evidence="3 4">cv. Gransden 2004</strain>
    </source>
</reference>
<dbReference type="EnsemblPlants" id="Pp3c14_17130V3.2">
    <property type="protein sequence ID" value="Pp3c14_17130V3.2"/>
    <property type="gene ID" value="Pp3c14_17130"/>
</dbReference>
<feature type="compositionally biased region" description="Basic and acidic residues" evidence="1">
    <location>
        <begin position="92"/>
        <end position="101"/>
    </location>
</feature>
<feature type="region of interest" description="Disordered" evidence="1">
    <location>
        <begin position="92"/>
        <end position="139"/>
    </location>
</feature>
<dbReference type="OrthoDB" id="2017354at2759"/>
<dbReference type="OMA" id="HEWRKRT"/>
<feature type="compositionally biased region" description="Gly residues" evidence="1">
    <location>
        <begin position="102"/>
        <end position="130"/>
    </location>
</feature>
<evidence type="ECO:0000313" key="4">
    <source>
        <dbReference type="Proteomes" id="UP000006727"/>
    </source>
</evidence>
<name>A9S4W3_PHYPA</name>
<feature type="region of interest" description="Disordered" evidence="1">
    <location>
        <begin position="186"/>
        <end position="219"/>
    </location>
</feature>
<gene>
    <name evidence="3" type="primary">LOC112291093</name>
    <name evidence="2" type="ORF">PHYPA_018630</name>
</gene>
<dbReference type="AlphaFoldDB" id="A9S4W3"/>
<dbReference type="GeneID" id="112291093"/>
<dbReference type="Gramene" id="Pp3c14_17130V3.1">
    <property type="protein sequence ID" value="Pp3c14_17130V3.1"/>
    <property type="gene ID" value="Pp3c14_17130"/>
</dbReference>
<dbReference type="HOGENOM" id="CLU_103544_1_0_1"/>
<dbReference type="Proteomes" id="UP000006727">
    <property type="component" value="Chromosome 14"/>
</dbReference>
<accession>A9S4W3</accession>
<organism evidence="2">
    <name type="scientific">Physcomitrium patens</name>
    <name type="common">Spreading-leaved earth moss</name>
    <name type="synonym">Physcomitrella patens</name>
    <dbReference type="NCBI Taxonomy" id="3218"/>
    <lineage>
        <taxon>Eukaryota</taxon>
        <taxon>Viridiplantae</taxon>
        <taxon>Streptophyta</taxon>
        <taxon>Embryophyta</taxon>
        <taxon>Bryophyta</taxon>
        <taxon>Bryophytina</taxon>
        <taxon>Bryopsida</taxon>
        <taxon>Funariidae</taxon>
        <taxon>Funariales</taxon>
        <taxon>Funariaceae</taxon>
        <taxon>Physcomitrium</taxon>
    </lineage>
</organism>